<dbReference type="KEGG" id="agi:FSB73_13415"/>
<gene>
    <name evidence="4" type="ORF">FSB73_13415</name>
</gene>
<dbReference type="SUPFAM" id="SSF48403">
    <property type="entry name" value="Ankyrin repeat"/>
    <property type="match status" value="1"/>
</dbReference>
<keyword evidence="2 3" id="KW-0040">ANK repeat</keyword>
<dbReference type="EMBL" id="CP042434">
    <property type="protein sequence ID" value="QEC72526.1"/>
    <property type="molecule type" value="Genomic_DNA"/>
</dbReference>
<feature type="repeat" description="ANK" evidence="3">
    <location>
        <begin position="73"/>
        <end position="105"/>
    </location>
</feature>
<dbReference type="SMART" id="SM00248">
    <property type="entry name" value="ANK"/>
    <property type="match status" value="3"/>
</dbReference>
<dbReference type="InterPro" id="IPR002110">
    <property type="entry name" value="Ankyrin_rpt"/>
</dbReference>
<evidence type="ECO:0000313" key="4">
    <source>
        <dbReference type="EMBL" id="QEC72526.1"/>
    </source>
</evidence>
<dbReference type="PROSITE" id="PS50297">
    <property type="entry name" value="ANK_REP_REGION"/>
    <property type="match status" value="2"/>
</dbReference>
<name>A0A5B8VPC4_9BACT</name>
<dbReference type="InterPro" id="IPR051637">
    <property type="entry name" value="Ank_repeat_dom-contain_49"/>
</dbReference>
<dbReference type="InterPro" id="IPR036770">
    <property type="entry name" value="Ankyrin_rpt-contain_sf"/>
</dbReference>
<dbReference type="Pfam" id="PF12796">
    <property type="entry name" value="Ank_2"/>
    <property type="match status" value="1"/>
</dbReference>
<dbReference type="RefSeq" id="WP_146783095.1">
    <property type="nucleotide sequence ID" value="NZ_CP042434.1"/>
</dbReference>
<dbReference type="OrthoDB" id="5657095at2"/>
<keyword evidence="1" id="KW-0677">Repeat</keyword>
<reference evidence="4 5" key="1">
    <citation type="journal article" date="2017" name="Int. J. Syst. Evol. Microbiol.">
        <title>Arachidicoccus ginsenosidivorans sp. nov., with ginsenoside-converting activity isolated from ginseng cultivating soil.</title>
        <authorList>
            <person name="Siddiqi M.Z."/>
            <person name="Aslam Z."/>
            <person name="Im W.T."/>
        </authorList>
    </citation>
    <scope>NUCLEOTIDE SEQUENCE [LARGE SCALE GENOMIC DNA]</scope>
    <source>
        <strain evidence="4 5">Gsoil 809</strain>
    </source>
</reference>
<dbReference type="PROSITE" id="PS50088">
    <property type="entry name" value="ANK_REPEAT"/>
    <property type="match status" value="2"/>
</dbReference>
<protein>
    <submittedName>
        <fullName evidence="4">Ankyrin repeat domain-containing protein</fullName>
    </submittedName>
</protein>
<organism evidence="4 5">
    <name type="scientific">Arachidicoccus ginsenosidivorans</name>
    <dbReference type="NCBI Taxonomy" id="496057"/>
    <lineage>
        <taxon>Bacteria</taxon>
        <taxon>Pseudomonadati</taxon>
        <taxon>Bacteroidota</taxon>
        <taxon>Chitinophagia</taxon>
        <taxon>Chitinophagales</taxon>
        <taxon>Chitinophagaceae</taxon>
        <taxon>Arachidicoccus</taxon>
    </lineage>
</organism>
<sequence>MKKKENKKLSDQTIKAILGNDLNYIDNWQNGETIDYQDGDKRSAIFYAVLSKSVEMVAQLLKSNPILDIKDNKGWSPLHYAAQNYLINTAALLLEHGAEIEIKDCYGNTPLWRAVFESKGKGEMIKLLLVYGADVNNRNDSGISPLELANTIANYNIKQFF</sequence>
<evidence type="ECO:0000256" key="3">
    <source>
        <dbReference type="PROSITE-ProRule" id="PRU00023"/>
    </source>
</evidence>
<dbReference type="PANTHER" id="PTHR24180:SF45">
    <property type="entry name" value="POLY [ADP-RIBOSE] POLYMERASE TANKYRASE"/>
    <property type="match status" value="1"/>
</dbReference>
<dbReference type="Proteomes" id="UP000321291">
    <property type="component" value="Chromosome"/>
</dbReference>
<keyword evidence="5" id="KW-1185">Reference proteome</keyword>
<dbReference type="AlphaFoldDB" id="A0A5B8VPC4"/>
<accession>A0A5B8VPC4</accession>
<proteinExistence type="predicted"/>
<feature type="repeat" description="ANK" evidence="3">
    <location>
        <begin position="106"/>
        <end position="140"/>
    </location>
</feature>
<evidence type="ECO:0000256" key="2">
    <source>
        <dbReference type="ARBA" id="ARBA00023043"/>
    </source>
</evidence>
<evidence type="ECO:0000256" key="1">
    <source>
        <dbReference type="ARBA" id="ARBA00022737"/>
    </source>
</evidence>
<evidence type="ECO:0000313" key="5">
    <source>
        <dbReference type="Proteomes" id="UP000321291"/>
    </source>
</evidence>
<dbReference type="PRINTS" id="PR01415">
    <property type="entry name" value="ANKYRIN"/>
</dbReference>
<dbReference type="Gene3D" id="1.25.40.20">
    <property type="entry name" value="Ankyrin repeat-containing domain"/>
    <property type="match status" value="1"/>
</dbReference>
<dbReference type="PANTHER" id="PTHR24180">
    <property type="entry name" value="CYCLIN-DEPENDENT KINASE INHIBITOR 2C-RELATED"/>
    <property type="match status" value="1"/>
</dbReference>
<dbReference type="Pfam" id="PF00023">
    <property type="entry name" value="Ank"/>
    <property type="match status" value="1"/>
</dbReference>